<evidence type="ECO:0000313" key="3">
    <source>
        <dbReference type="EMBL" id="KAA9345606.1"/>
    </source>
</evidence>
<feature type="chain" id="PRO_5024883957" evidence="1">
    <location>
        <begin position="16"/>
        <end position="198"/>
    </location>
</feature>
<proteinExistence type="predicted"/>
<dbReference type="Gene3D" id="1.20.1260.10">
    <property type="match status" value="1"/>
</dbReference>
<organism evidence="3 4">
    <name type="scientific">Adhaeribacter soli</name>
    <dbReference type="NCBI Taxonomy" id="2607655"/>
    <lineage>
        <taxon>Bacteria</taxon>
        <taxon>Pseudomonadati</taxon>
        <taxon>Bacteroidota</taxon>
        <taxon>Cytophagia</taxon>
        <taxon>Cytophagales</taxon>
        <taxon>Hymenobacteraceae</taxon>
        <taxon>Adhaeribacter</taxon>
    </lineage>
</organism>
<reference evidence="3 4" key="1">
    <citation type="submission" date="2019-09" db="EMBL/GenBank/DDBJ databases">
        <title>Genome sequence of Adhaeribacter sp. M2.</title>
        <authorList>
            <person name="Srinivasan S."/>
        </authorList>
    </citation>
    <scope>NUCLEOTIDE SEQUENCE [LARGE SCALE GENOMIC DNA]</scope>
    <source>
        <strain evidence="3 4">M2</strain>
    </source>
</reference>
<protein>
    <submittedName>
        <fullName evidence="3">DUF4142 domain-containing protein</fullName>
    </submittedName>
</protein>
<accession>A0A5N1J3X9</accession>
<gene>
    <name evidence="3" type="ORF">F0P94_00515</name>
</gene>
<dbReference type="EMBL" id="VTWT01000001">
    <property type="protein sequence ID" value="KAA9345606.1"/>
    <property type="molecule type" value="Genomic_DNA"/>
</dbReference>
<evidence type="ECO:0000313" key="4">
    <source>
        <dbReference type="Proteomes" id="UP000326570"/>
    </source>
</evidence>
<dbReference type="AlphaFoldDB" id="A0A5N1J3X9"/>
<feature type="domain" description="DUF4142" evidence="2">
    <location>
        <begin position="62"/>
        <end position="192"/>
    </location>
</feature>
<dbReference type="PROSITE" id="PS51257">
    <property type="entry name" value="PROKAR_LIPOPROTEIN"/>
    <property type="match status" value="1"/>
</dbReference>
<dbReference type="InterPro" id="IPR025419">
    <property type="entry name" value="DUF4142"/>
</dbReference>
<evidence type="ECO:0000259" key="2">
    <source>
        <dbReference type="Pfam" id="PF13628"/>
    </source>
</evidence>
<name>A0A5N1J3X9_9BACT</name>
<sequence>MKFFKAFLFCSGALAWSLAGCSTTNPEATSTAPGPRDAAPRTVAVIDSGAISSEVPVDTTSFPVVAASNDLFEFLSCNLAQNKAKHPDVKTFAGQMISEHTKTLNQLKSFGRDKNLSLATSPIPMHQRMIARLERENANDFDETFMEMQVSAHEQAITLFETAAKTDTDPDLRAFAAKTLPVLRMHLDMARKTKAKVD</sequence>
<comment type="caution">
    <text evidence="3">The sequence shown here is derived from an EMBL/GenBank/DDBJ whole genome shotgun (WGS) entry which is preliminary data.</text>
</comment>
<dbReference type="Proteomes" id="UP000326570">
    <property type="component" value="Unassembled WGS sequence"/>
</dbReference>
<dbReference type="InterPro" id="IPR012347">
    <property type="entry name" value="Ferritin-like"/>
</dbReference>
<feature type="signal peptide" evidence="1">
    <location>
        <begin position="1"/>
        <end position="15"/>
    </location>
</feature>
<keyword evidence="1" id="KW-0732">Signal</keyword>
<dbReference type="PANTHER" id="PTHR38593:SF1">
    <property type="entry name" value="BLR2558 PROTEIN"/>
    <property type="match status" value="1"/>
</dbReference>
<dbReference type="Pfam" id="PF13628">
    <property type="entry name" value="DUF4142"/>
    <property type="match status" value="1"/>
</dbReference>
<evidence type="ECO:0000256" key="1">
    <source>
        <dbReference type="SAM" id="SignalP"/>
    </source>
</evidence>
<dbReference type="PANTHER" id="PTHR38593">
    <property type="entry name" value="BLR2558 PROTEIN"/>
    <property type="match status" value="1"/>
</dbReference>
<keyword evidence="4" id="KW-1185">Reference proteome</keyword>